<feature type="transmembrane region" description="Helical" evidence="1">
    <location>
        <begin position="12"/>
        <end position="32"/>
    </location>
</feature>
<evidence type="ECO:0008006" key="3">
    <source>
        <dbReference type="Google" id="ProtNLM"/>
    </source>
</evidence>
<evidence type="ECO:0000313" key="2">
    <source>
        <dbReference type="EMBL" id="SVA82714.1"/>
    </source>
</evidence>
<feature type="transmembrane region" description="Helical" evidence="1">
    <location>
        <begin position="115"/>
        <end position="133"/>
    </location>
</feature>
<sequence length="134" mass="15461">MDNITYYSTVKLLHIIGMSAWFGTALAVSIIWSKKDGLDLNLILDLITKIEMPASFFIPLTGVLMTIDQTYWLNIGWIQLKIVIGLLAVVFSHFSRAMLIHQDMKKDKNKQKFSFYRNICLLMLFIIIIIVGYK</sequence>
<keyword evidence="1" id="KW-0472">Membrane</keyword>
<organism evidence="2">
    <name type="scientific">marine metagenome</name>
    <dbReference type="NCBI Taxonomy" id="408172"/>
    <lineage>
        <taxon>unclassified sequences</taxon>
        <taxon>metagenomes</taxon>
        <taxon>ecological metagenomes</taxon>
    </lineage>
</organism>
<keyword evidence="1" id="KW-0812">Transmembrane</keyword>
<reference evidence="2" key="1">
    <citation type="submission" date="2018-05" db="EMBL/GenBank/DDBJ databases">
        <authorList>
            <person name="Lanie J.A."/>
            <person name="Ng W.-L."/>
            <person name="Kazmierczak K.M."/>
            <person name="Andrzejewski T.M."/>
            <person name="Davidsen T.M."/>
            <person name="Wayne K.J."/>
            <person name="Tettelin H."/>
            <person name="Glass J.I."/>
            <person name="Rusch D."/>
            <person name="Podicherti R."/>
            <person name="Tsui H.-C.T."/>
            <person name="Winkler M.E."/>
        </authorList>
    </citation>
    <scope>NUCLEOTIDE SEQUENCE</scope>
</reference>
<protein>
    <recommendedName>
        <fullName evidence="3">Protoporphyrinogen IX oxidase</fullName>
    </recommendedName>
</protein>
<dbReference type="EMBL" id="UINC01019525">
    <property type="protein sequence ID" value="SVA82714.1"/>
    <property type="molecule type" value="Genomic_DNA"/>
</dbReference>
<gene>
    <name evidence="2" type="ORF">METZ01_LOCUS135568</name>
</gene>
<keyword evidence="1" id="KW-1133">Transmembrane helix</keyword>
<evidence type="ECO:0000256" key="1">
    <source>
        <dbReference type="SAM" id="Phobius"/>
    </source>
</evidence>
<dbReference type="AlphaFoldDB" id="A0A381Z0N2"/>
<proteinExistence type="predicted"/>
<accession>A0A381Z0N2</accession>
<name>A0A381Z0N2_9ZZZZ</name>
<feature type="transmembrane region" description="Helical" evidence="1">
    <location>
        <begin position="71"/>
        <end position="94"/>
    </location>
</feature>